<feature type="domain" description="FAD-binding" evidence="3">
    <location>
        <begin position="2"/>
        <end position="309"/>
    </location>
</feature>
<dbReference type="STRING" id="659014.SAMN04487996_11767"/>
<organism evidence="4 5">
    <name type="scientific">Dyadobacter soli</name>
    <dbReference type="NCBI Taxonomy" id="659014"/>
    <lineage>
        <taxon>Bacteria</taxon>
        <taxon>Pseudomonadati</taxon>
        <taxon>Bacteroidota</taxon>
        <taxon>Cytophagia</taxon>
        <taxon>Cytophagales</taxon>
        <taxon>Spirosomataceae</taxon>
        <taxon>Dyadobacter</taxon>
    </lineage>
</organism>
<gene>
    <name evidence="4" type="ORF">SAMN04487996_11767</name>
</gene>
<dbReference type="OrthoDB" id="9766816at2"/>
<dbReference type="InterPro" id="IPR002938">
    <property type="entry name" value="FAD-bd"/>
</dbReference>
<name>A0A1G7T2L5_9BACT</name>
<dbReference type="GO" id="GO:0071949">
    <property type="term" value="F:FAD binding"/>
    <property type="evidence" value="ECO:0007669"/>
    <property type="project" value="InterPro"/>
</dbReference>
<evidence type="ECO:0000256" key="2">
    <source>
        <dbReference type="ARBA" id="ARBA00023033"/>
    </source>
</evidence>
<accession>A0A1G7T2L5</accession>
<reference evidence="5" key="1">
    <citation type="submission" date="2016-10" db="EMBL/GenBank/DDBJ databases">
        <authorList>
            <person name="Varghese N."/>
            <person name="Submissions S."/>
        </authorList>
    </citation>
    <scope>NUCLEOTIDE SEQUENCE [LARGE SCALE GENOMIC DNA]</scope>
    <source>
        <strain evidence="5">DSM 25329</strain>
    </source>
</reference>
<dbReference type="InterPro" id="IPR050493">
    <property type="entry name" value="FAD-dep_Monooxygenase_BioMet"/>
</dbReference>
<keyword evidence="2" id="KW-0503">Monooxygenase</keyword>
<evidence type="ECO:0000313" key="4">
    <source>
        <dbReference type="EMBL" id="SDG29491.1"/>
    </source>
</evidence>
<evidence type="ECO:0000256" key="1">
    <source>
        <dbReference type="ARBA" id="ARBA00023002"/>
    </source>
</evidence>
<dbReference type="Gene3D" id="3.50.50.60">
    <property type="entry name" value="FAD/NAD(P)-binding domain"/>
    <property type="match status" value="1"/>
</dbReference>
<keyword evidence="1" id="KW-0560">Oxidoreductase</keyword>
<dbReference type="PANTHER" id="PTHR13789">
    <property type="entry name" value="MONOOXYGENASE"/>
    <property type="match status" value="1"/>
</dbReference>
<evidence type="ECO:0000313" key="5">
    <source>
        <dbReference type="Proteomes" id="UP000198748"/>
    </source>
</evidence>
<dbReference type="PANTHER" id="PTHR13789:SF309">
    <property type="entry name" value="PUTATIVE (AFU_ORTHOLOGUE AFUA_6G14510)-RELATED"/>
    <property type="match status" value="1"/>
</dbReference>
<dbReference type="SUPFAM" id="SSF51905">
    <property type="entry name" value="FAD/NAD(P)-binding domain"/>
    <property type="match status" value="1"/>
</dbReference>
<dbReference type="Pfam" id="PF01494">
    <property type="entry name" value="FAD_binding_3"/>
    <property type="match status" value="1"/>
</dbReference>
<dbReference type="Proteomes" id="UP000198748">
    <property type="component" value="Unassembled WGS sequence"/>
</dbReference>
<dbReference type="RefSeq" id="WP_090155851.1">
    <property type="nucleotide sequence ID" value="NZ_FNAN01000017.1"/>
</dbReference>
<sequence>MKITITGAGIAGLCAAIAFTKAGYETTVFEAAPTIMPVGAGLGLAPNAINALAALDIADDIIPLGRRLPYFRILDRSGKVISENNSDMIGRKFGLDNFTIHRRQLHNALLSEVDPASIHAAKKAVGLENDGSQLRLHFADGTSFKTDYLIVADGINSVIRQQVAPNAQKRYAGYTCWRGVIDNAGALAEGASETWDTTGRFGIVPLPDDQLYWFACVAADANDARYGNFVPQNLAQHFRHFHTPVPEILARAHGQALLHHDIYDLAPLEHYAYGNVLLIGDAAHCATPNMGQGACQAIEDAATLYTELCKDVPLENAFIAFEKRRLERTQYIISQSRKIGSLAQIGNPLLASLRNTALRLAPASLREKQFEKLYNVTF</sequence>
<evidence type="ECO:0000259" key="3">
    <source>
        <dbReference type="Pfam" id="PF01494"/>
    </source>
</evidence>
<dbReference type="AlphaFoldDB" id="A0A1G7T2L5"/>
<dbReference type="EMBL" id="FNAN01000017">
    <property type="protein sequence ID" value="SDG29491.1"/>
    <property type="molecule type" value="Genomic_DNA"/>
</dbReference>
<dbReference type="PRINTS" id="PR00420">
    <property type="entry name" value="RNGMNOXGNASE"/>
</dbReference>
<keyword evidence="5" id="KW-1185">Reference proteome</keyword>
<protein>
    <submittedName>
        <fullName evidence="4">2-polyprenyl-6-methoxyphenol hydroxylase</fullName>
    </submittedName>
</protein>
<dbReference type="GO" id="GO:0004497">
    <property type="term" value="F:monooxygenase activity"/>
    <property type="evidence" value="ECO:0007669"/>
    <property type="project" value="UniProtKB-KW"/>
</dbReference>
<dbReference type="NCBIfam" id="NF005243">
    <property type="entry name" value="PRK06753.1"/>
    <property type="match status" value="1"/>
</dbReference>
<proteinExistence type="predicted"/>
<dbReference type="InterPro" id="IPR036188">
    <property type="entry name" value="FAD/NAD-bd_sf"/>
</dbReference>